<keyword evidence="1" id="KW-0540">Nuclease</keyword>
<organism evidence="1">
    <name type="scientific">Ixodes ricinus</name>
    <name type="common">Common tick</name>
    <name type="synonym">Acarus ricinus</name>
    <dbReference type="NCBI Taxonomy" id="34613"/>
    <lineage>
        <taxon>Eukaryota</taxon>
        <taxon>Metazoa</taxon>
        <taxon>Ecdysozoa</taxon>
        <taxon>Arthropoda</taxon>
        <taxon>Chelicerata</taxon>
        <taxon>Arachnida</taxon>
        <taxon>Acari</taxon>
        <taxon>Parasitiformes</taxon>
        <taxon>Ixodida</taxon>
        <taxon>Ixodoidea</taxon>
        <taxon>Ixodidae</taxon>
        <taxon>Ixodinae</taxon>
        <taxon>Ixodes</taxon>
    </lineage>
</organism>
<keyword evidence="1" id="KW-0255">Endonuclease</keyword>
<name>A0A090XCI7_IXORI</name>
<sequence length="147" mass="17412">MRSQWVFHIVILRRTVRRVHSSLVARAPQKLKETAYCCLVRPTLEDACVLWDPHQKYLADKLEKLQNRAARFVTGNYSRNNSVTETKNVLGWETLLSRRKDFRLRYLLAIFNDMTGIDKSNYIKLPNYISNRVNHTRKTREISCRTD</sequence>
<keyword evidence="1" id="KW-0548">Nucleotidyltransferase</keyword>
<keyword evidence="1" id="KW-0808">Transferase</keyword>
<evidence type="ECO:0000313" key="1">
    <source>
        <dbReference type="EMBL" id="JAC94059.1"/>
    </source>
</evidence>
<dbReference type="GO" id="GO:0004519">
    <property type="term" value="F:endonuclease activity"/>
    <property type="evidence" value="ECO:0007669"/>
    <property type="project" value="UniProtKB-KW"/>
</dbReference>
<dbReference type="GO" id="GO:0003964">
    <property type="term" value="F:RNA-directed DNA polymerase activity"/>
    <property type="evidence" value="ECO:0007669"/>
    <property type="project" value="UniProtKB-KW"/>
</dbReference>
<dbReference type="EMBL" id="GBIH01000651">
    <property type="protein sequence ID" value="JAC94059.1"/>
    <property type="molecule type" value="mRNA"/>
</dbReference>
<reference evidence="1" key="1">
    <citation type="journal article" date="2015" name="PLoS Negl. Trop. Dis.">
        <title>Deep Sequencing Analysis of the Ixodes ricinus Haemocytome.</title>
        <authorList>
            <person name="Kotsyfakis M."/>
            <person name="Kopacek P."/>
            <person name="Franta Z."/>
            <person name="Pedra J.H."/>
            <person name="Ribeiro J.M."/>
        </authorList>
    </citation>
    <scope>NUCLEOTIDE SEQUENCE</scope>
</reference>
<keyword evidence="1" id="KW-0695">RNA-directed DNA polymerase</keyword>
<accession>A0A090XCI7</accession>
<dbReference type="AlphaFoldDB" id="A0A090XCI7"/>
<proteinExistence type="evidence at transcript level"/>
<keyword evidence="1" id="KW-0378">Hydrolase</keyword>
<protein>
    <submittedName>
        <fullName evidence="1">Putative endonuclease/reverse transcriptase</fullName>
    </submittedName>
</protein>